<sequence>MYLSTLYTFVRHQQRILMDLGKNSGRDVVILDGNTTKEESRLHHICQNNRGSLHQVALDMALHASQQQGSPAYEKLQRVLDLHPRFHIDMGKPVFRMMEETISAMLQGYGLHSMFLRPRLELEQRGRPNTDTDDANVTLVETYLTESRCPISIAECKHHARVIIQTEQYFKPFLGVCHESPNCIVLEFSDHNKREAEAKGWSDSFFLLPVMTQHPSRLHMFEPKYSELKPLRGRTYDVVFFGTITPRRKALFTQSEAYLQTHQNSSNIIKYLYGPKEEEMAAAYADAKVCLITHSWSSVSGGEYHRLSELARFGCIPVVESFSDTIGIESYSECGRVVFSDFDNLFNAASDVIKRIDDGLLYDFVHVGWWYEGIQWEKLLTSVFM</sequence>
<dbReference type="PaxDb" id="35128-Thapsdraft616"/>
<keyword evidence="2" id="KW-1185">Reference proteome</keyword>
<name>B8LDX6_THAPS</name>
<protein>
    <recommendedName>
        <fullName evidence="3">Glycosyl transferase family 1 domain-containing protein</fullName>
    </recommendedName>
</protein>
<reference evidence="1 2" key="1">
    <citation type="journal article" date="2004" name="Science">
        <title>The genome of the diatom Thalassiosira pseudonana: ecology, evolution, and metabolism.</title>
        <authorList>
            <person name="Armbrust E.V."/>
            <person name="Berges J.A."/>
            <person name="Bowler C."/>
            <person name="Green B.R."/>
            <person name="Martinez D."/>
            <person name="Putnam N.H."/>
            <person name="Zhou S."/>
            <person name="Allen A.E."/>
            <person name="Apt K.E."/>
            <person name="Bechner M."/>
            <person name="Brzezinski M.A."/>
            <person name="Chaal B.K."/>
            <person name="Chiovitti A."/>
            <person name="Davis A.K."/>
            <person name="Demarest M.S."/>
            <person name="Detter J.C."/>
            <person name="Glavina T."/>
            <person name="Goodstein D."/>
            <person name="Hadi M.Z."/>
            <person name="Hellsten U."/>
            <person name="Hildebrand M."/>
            <person name="Jenkins B.D."/>
            <person name="Jurka J."/>
            <person name="Kapitonov V.V."/>
            <person name="Kroger N."/>
            <person name="Lau W.W."/>
            <person name="Lane T.W."/>
            <person name="Larimer F.W."/>
            <person name="Lippmeier J.C."/>
            <person name="Lucas S."/>
            <person name="Medina M."/>
            <person name="Montsant A."/>
            <person name="Obornik M."/>
            <person name="Parker M.S."/>
            <person name="Palenik B."/>
            <person name="Pazour G.J."/>
            <person name="Richardson P.M."/>
            <person name="Rynearson T.A."/>
            <person name="Saito M.A."/>
            <person name="Schwartz D.C."/>
            <person name="Thamatrakoln K."/>
            <person name="Valentin K."/>
            <person name="Vardi A."/>
            <person name="Wilkerson F.P."/>
            <person name="Rokhsar D.S."/>
        </authorList>
    </citation>
    <scope>NUCLEOTIDE SEQUENCE [LARGE SCALE GENOMIC DNA]</scope>
    <source>
        <strain evidence="1 2">CCMP1335</strain>
    </source>
</reference>
<dbReference type="KEGG" id="tps:THAPSDRAFT_bd616"/>
<organism evidence="1 2">
    <name type="scientific">Thalassiosira pseudonana</name>
    <name type="common">Marine diatom</name>
    <name type="synonym">Cyclotella nana</name>
    <dbReference type="NCBI Taxonomy" id="35128"/>
    <lineage>
        <taxon>Eukaryota</taxon>
        <taxon>Sar</taxon>
        <taxon>Stramenopiles</taxon>
        <taxon>Ochrophyta</taxon>
        <taxon>Bacillariophyta</taxon>
        <taxon>Coscinodiscophyceae</taxon>
        <taxon>Thalassiosirophycidae</taxon>
        <taxon>Thalassiosirales</taxon>
        <taxon>Thalassiosiraceae</taxon>
        <taxon>Thalassiosira</taxon>
    </lineage>
</organism>
<dbReference type="EMBL" id="DS999422">
    <property type="protein sequence ID" value="EED86462.1"/>
    <property type="molecule type" value="Genomic_DNA"/>
</dbReference>
<dbReference type="Proteomes" id="UP000001449">
    <property type="component" value="Unassembled WGS sequence"/>
</dbReference>
<reference evidence="1 2" key="2">
    <citation type="journal article" date="2008" name="Nature">
        <title>The Phaeodactylum genome reveals the evolutionary history of diatom genomes.</title>
        <authorList>
            <person name="Bowler C."/>
            <person name="Allen A.E."/>
            <person name="Badger J.H."/>
            <person name="Grimwood J."/>
            <person name="Jabbari K."/>
            <person name="Kuo A."/>
            <person name="Maheswari U."/>
            <person name="Martens C."/>
            <person name="Maumus F."/>
            <person name="Otillar R.P."/>
            <person name="Rayko E."/>
            <person name="Salamov A."/>
            <person name="Vandepoele K."/>
            <person name="Beszteri B."/>
            <person name="Gruber A."/>
            <person name="Heijde M."/>
            <person name="Katinka M."/>
            <person name="Mock T."/>
            <person name="Valentin K."/>
            <person name="Verret F."/>
            <person name="Berges J.A."/>
            <person name="Brownlee C."/>
            <person name="Cadoret J.P."/>
            <person name="Chiovitti A."/>
            <person name="Choi C.J."/>
            <person name="Coesel S."/>
            <person name="De Martino A."/>
            <person name="Detter J.C."/>
            <person name="Durkin C."/>
            <person name="Falciatore A."/>
            <person name="Fournet J."/>
            <person name="Haruta M."/>
            <person name="Huysman M.J."/>
            <person name="Jenkins B.D."/>
            <person name="Jiroutova K."/>
            <person name="Jorgensen R.E."/>
            <person name="Joubert Y."/>
            <person name="Kaplan A."/>
            <person name="Kroger N."/>
            <person name="Kroth P.G."/>
            <person name="La Roche J."/>
            <person name="Lindquist E."/>
            <person name="Lommer M."/>
            <person name="Martin-Jezequel V."/>
            <person name="Lopez P.J."/>
            <person name="Lucas S."/>
            <person name="Mangogna M."/>
            <person name="McGinnis K."/>
            <person name="Medlin L.K."/>
            <person name="Montsant A."/>
            <person name="Oudot-Le Secq M.P."/>
            <person name="Napoli C."/>
            <person name="Obornik M."/>
            <person name="Parker M.S."/>
            <person name="Petit J.L."/>
            <person name="Porcel B.M."/>
            <person name="Poulsen N."/>
            <person name="Robison M."/>
            <person name="Rychlewski L."/>
            <person name="Rynearson T.A."/>
            <person name="Schmutz J."/>
            <person name="Shapiro H."/>
            <person name="Siaut M."/>
            <person name="Stanley M."/>
            <person name="Sussman M.R."/>
            <person name="Taylor A.R."/>
            <person name="Vardi A."/>
            <person name="von Dassow P."/>
            <person name="Vyverman W."/>
            <person name="Willis A."/>
            <person name="Wyrwicz L.S."/>
            <person name="Rokhsar D.S."/>
            <person name="Weissenbach J."/>
            <person name="Armbrust E.V."/>
            <person name="Green B.R."/>
            <person name="Van de Peer Y."/>
            <person name="Grigoriev I.V."/>
        </authorList>
    </citation>
    <scope>NUCLEOTIDE SEQUENCE [LARGE SCALE GENOMIC DNA]</scope>
    <source>
        <strain evidence="1 2">CCMP1335</strain>
    </source>
</reference>
<dbReference type="InParanoid" id="B8LDX6"/>
<dbReference type="GeneID" id="7444420"/>
<evidence type="ECO:0008006" key="3">
    <source>
        <dbReference type="Google" id="ProtNLM"/>
    </source>
</evidence>
<gene>
    <name evidence="1" type="ORF">THAPSDRAFT_bd616</name>
</gene>
<dbReference type="eggNOG" id="ENOG502QY91">
    <property type="taxonomic scope" value="Eukaryota"/>
</dbReference>
<dbReference type="AlphaFoldDB" id="B8LDX6"/>
<evidence type="ECO:0000313" key="1">
    <source>
        <dbReference type="EMBL" id="EED86462.1"/>
    </source>
</evidence>
<dbReference type="HOGENOM" id="CLU_718661_0_0_1"/>
<accession>B8LDX6</accession>
<proteinExistence type="predicted"/>
<evidence type="ECO:0000313" key="2">
    <source>
        <dbReference type="Proteomes" id="UP000001449"/>
    </source>
</evidence>
<dbReference type="RefSeq" id="XP_002297232.1">
    <property type="nucleotide sequence ID" value="XM_002297196.1"/>
</dbReference>